<organism evidence="4 5">
    <name type="scientific">Cocleimonas flava</name>
    <dbReference type="NCBI Taxonomy" id="634765"/>
    <lineage>
        <taxon>Bacteria</taxon>
        <taxon>Pseudomonadati</taxon>
        <taxon>Pseudomonadota</taxon>
        <taxon>Gammaproteobacteria</taxon>
        <taxon>Thiotrichales</taxon>
        <taxon>Thiotrichaceae</taxon>
        <taxon>Cocleimonas</taxon>
    </lineage>
</organism>
<evidence type="ECO:0000256" key="1">
    <source>
        <dbReference type="SAM" id="Phobius"/>
    </source>
</evidence>
<dbReference type="Proteomes" id="UP000294887">
    <property type="component" value="Unassembled WGS sequence"/>
</dbReference>
<dbReference type="SUPFAM" id="SSF52540">
    <property type="entry name" value="P-loop containing nucleoside triphosphate hydrolases"/>
    <property type="match status" value="1"/>
</dbReference>
<accession>A0A4R1F6D8</accession>
<feature type="domain" description="IcmF-related" evidence="2">
    <location>
        <begin position="508"/>
        <end position="808"/>
    </location>
</feature>
<gene>
    <name evidence="4" type="ORF">EV695_1988</name>
</gene>
<proteinExistence type="predicted"/>
<name>A0A4R1F6D8_9GAMM</name>
<keyword evidence="5" id="KW-1185">Reference proteome</keyword>
<dbReference type="EMBL" id="SMFQ01000003">
    <property type="protein sequence ID" value="TCJ87478.1"/>
    <property type="molecule type" value="Genomic_DNA"/>
</dbReference>
<dbReference type="InterPro" id="IPR017731">
    <property type="entry name" value="TssM1-like"/>
</dbReference>
<feature type="transmembrane region" description="Helical" evidence="1">
    <location>
        <begin position="450"/>
        <end position="471"/>
    </location>
</feature>
<reference evidence="4 5" key="1">
    <citation type="submission" date="2019-03" db="EMBL/GenBank/DDBJ databases">
        <title>Genomic Encyclopedia of Type Strains, Phase IV (KMG-IV): sequencing the most valuable type-strain genomes for metagenomic binning, comparative biology and taxonomic classification.</title>
        <authorList>
            <person name="Goeker M."/>
        </authorList>
    </citation>
    <scope>NUCLEOTIDE SEQUENCE [LARGE SCALE GENOMIC DNA]</scope>
    <source>
        <strain evidence="4 5">DSM 24830</strain>
    </source>
</reference>
<dbReference type="RefSeq" id="WP_131905749.1">
    <property type="nucleotide sequence ID" value="NZ_BAAAFU010000004.1"/>
</dbReference>
<keyword evidence="1" id="KW-0812">Transmembrane</keyword>
<dbReference type="InterPro" id="IPR053156">
    <property type="entry name" value="T6SS_TssM-like"/>
</dbReference>
<dbReference type="OrthoDB" id="9758229at2"/>
<dbReference type="AlphaFoldDB" id="A0A4R1F6D8"/>
<sequence>MKKIFGILKQSWFQSLQGVIAISALIWFLGPLLGFGGRLPFESRQNRMILILAIAVIWALYYLWKAFRARQKNKQMLDQISDDSKPSLSPEDEATDNEIGHLDSRLKEAVEALKGVRLGDKQSSDKQYLYQLPWYIIIGPPGAGKTTLLANSELEFPLSEKYGKEALHGVGGTRNCDWWFTNDAVLLDTAGRYTTQDSNKNVDKGSWLGFLDLLKKYRGRQPINGVIVAISLVDMMKLSEDALESHANSIKDRITELYEQLNITIPVYMMFTKSDLLAGFSDYFDDINREDRKQVWGTTFPLNESSSVNNTELFIKEFELLEDRIHGQVLSKLEKERDLERRQAIYLFPQQFSSLKLKMNDFLGKVFQDSQFHKPIMFRGYYFTSATQEGTSIDRIMGSLASGFGIARQQLSNFSGQGKSFFINGLLKDVIFKESGLAGVNRKFVKKMQWVRNGLTIVIGLATIAVAGLWFNSYQQNQKLIDEYEQQVKVIENQIEAVPYKGTLEDQLPLLNQLKRLTQSYSDITENPSIFARLGLYQGDSLRLIMDERYRELLRKILRPHAKANLEELISKNIDNPTALFGLLKTYLYLAGEAPAGATSPSIGNVDWDGDGNSNDDQDVTLSGHFNALLKEPPSDPITVDEGLVSQARELLSNDPAKLAYIQLKNGALNSPIVPDFKIAEFEGLSSISSSFERKSGNPFLVGIPSLFTKEGFSKLFLPKYNDIVKNLKEDRWVLGDSQQILSDTGTIKSTIQQLYQDDYIQTWSNLLLDLQIRPLENTKQASEILRPLTADSGNLFTHILKALQSETDFSDDNKLPLIGDAIELKKTLKVVDSHFKPLHKLVAEDQLKETMQLIDDLYKGLYQDISGGKGTSDKVKTTLAELNAAVDKLPEIMRIWLNKPILEAKQIIGIEVTKGATKELIQAAGADLCEPCEKAFKNKFPFNQRSKKGVDISEFNNFFAIGGVADTFKKSNLKETDDFDPSVVKTLDNMLAESERLRSVFFSAGNLNINLTLKLISASPDVEKIQLSIGSTKNNFFPGSAIRPQEVYSWPASPITAVANFRNPAIAPKFITLADATDQWGLFKLVRNDQIRIPAFGNAVFEVKTPTLKENPFKFFSKMKALKSCRCPK</sequence>
<dbReference type="NCBIfam" id="TIGR03348">
    <property type="entry name" value="VI_IcmF"/>
    <property type="match status" value="1"/>
</dbReference>
<dbReference type="InterPro" id="IPR025743">
    <property type="entry name" value="TssM1_N"/>
</dbReference>
<feature type="domain" description="Type VI secretion system component TssM1 N-terminal" evidence="3">
    <location>
        <begin position="202"/>
        <end position="457"/>
    </location>
</feature>
<evidence type="ECO:0000313" key="5">
    <source>
        <dbReference type="Proteomes" id="UP000294887"/>
    </source>
</evidence>
<protein>
    <submittedName>
        <fullName evidence="4">Type VI secretion system protein ImpL</fullName>
    </submittedName>
</protein>
<keyword evidence="1" id="KW-1133">Transmembrane helix</keyword>
<dbReference type="Pfam" id="PF06761">
    <property type="entry name" value="IcmF-related"/>
    <property type="match status" value="1"/>
</dbReference>
<evidence type="ECO:0000259" key="2">
    <source>
        <dbReference type="Pfam" id="PF06761"/>
    </source>
</evidence>
<dbReference type="Pfam" id="PF14331">
    <property type="entry name" value="IcmF-related_N"/>
    <property type="match status" value="1"/>
</dbReference>
<dbReference type="PANTHER" id="PTHR36153:SF1">
    <property type="entry name" value="TYPE VI SECRETION SYSTEM COMPONENT TSSM1"/>
    <property type="match status" value="1"/>
</dbReference>
<evidence type="ECO:0000313" key="4">
    <source>
        <dbReference type="EMBL" id="TCJ87478.1"/>
    </source>
</evidence>
<dbReference type="InterPro" id="IPR027417">
    <property type="entry name" value="P-loop_NTPase"/>
</dbReference>
<comment type="caution">
    <text evidence="4">The sequence shown here is derived from an EMBL/GenBank/DDBJ whole genome shotgun (WGS) entry which is preliminary data.</text>
</comment>
<feature type="transmembrane region" description="Helical" evidence="1">
    <location>
        <begin position="12"/>
        <end position="35"/>
    </location>
</feature>
<keyword evidence="1" id="KW-0472">Membrane</keyword>
<feature type="transmembrane region" description="Helical" evidence="1">
    <location>
        <begin position="47"/>
        <end position="64"/>
    </location>
</feature>
<evidence type="ECO:0000259" key="3">
    <source>
        <dbReference type="Pfam" id="PF14331"/>
    </source>
</evidence>
<dbReference type="PANTHER" id="PTHR36153">
    <property type="entry name" value="INNER MEMBRANE PROTEIN-RELATED"/>
    <property type="match status" value="1"/>
</dbReference>
<dbReference type="InterPro" id="IPR009612">
    <property type="entry name" value="IcmF-rel"/>
</dbReference>